<keyword evidence="2" id="KW-1185">Reference proteome</keyword>
<proteinExistence type="predicted"/>
<dbReference type="EMBL" id="JACXYZ010000001">
    <property type="protein sequence ID" value="MBD3924422.1"/>
    <property type="molecule type" value="Genomic_DNA"/>
</dbReference>
<organism evidence="1 2">
    <name type="scientific">Nocardioides cavernae</name>
    <dbReference type="NCBI Taxonomy" id="1921566"/>
    <lineage>
        <taxon>Bacteria</taxon>
        <taxon>Bacillati</taxon>
        <taxon>Actinomycetota</taxon>
        <taxon>Actinomycetes</taxon>
        <taxon>Propionibacteriales</taxon>
        <taxon>Nocardioidaceae</taxon>
        <taxon>Nocardioides</taxon>
    </lineage>
</organism>
<protein>
    <submittedName>
        <fullName evidence="1">Uncharacterized protein</fullName>
    </submittedName>
</protein>
<evidence type="ECO:0000313" key="1">
    <source>
        <dbReference type="EMBL" id="MBD3924422.1"/>
    </source>
</evidence>
<dbReference type="RefSeq" id="WP_191194198.1">
    <property type="nucleotide sequence ID" value="NZ_JACXYZ010000001.1"/>
</dbReference>
<reference evidence="1 2" key="1">
    <citation type="submission" date="2020-09" db="EMBL/GenBank/DDBJ databases">
        <title>novel species in genus Nocardioides.</title>
        <authorList>
            <person name="Zhang G."/>
        </authorList>
    </citation>
    <scope>NUCLEOTIDE SEQUENCE [LARGE SCALE GENOMIC DNA]</scope>
    <source>
        <strain evidence="1 2">KCTC 39551</strain>
    </source>
</reference>
<name>A0ABR8N8E5_9ACTN</name>
<dbReference type="Proteomes" id="UP000618818">
    <property type="component" value="Unassembled WGS sequence"/>
</dbReference>
<sequence>MSVMFRSRYMPCDECGASVDRAAGREHECSSERRTDFEMFGLRGEVAQLESGVRHYLATAGGRFEAWLAARHVRGRS</sequence>
<gene>
    <name evidence="1" type="ORF">IEZ26_07320</name>
</gene>
<comment type="caution">
    <text evidence="1">The sequence shown here is derived from an EMBL/GenBank/DDBJ whole genome shotgun (WGS) entry which is preliminary data.</text>
</comment>
<evidence type="ECO:0000313" key="2">
    <source>
        <dbReference type="Proteomes" id="UP000618818"/>
    </source>
</evidence>
<accession>A0ABR8N8E5</accession>